<protein>
    <submittedName>
        <fullName evidence="5">2-oxoacid:acceptor oxidoreductase subunit alpha</fullName>
    </submittedName>
</protein>
<feature type="domain" description="Pyruvate/ketoisovalerate oxidoreductase catalytic" evidence="2">
    <location>
        <begin position="25"/>
        <end position="214"/>
    </location>
</feature>
<dbReference type="InterPro" id="IPR002869">
    <property type="entry name" value="Pyrv_flavodox_OxRed_cen"/>
</dbReference>
<dbReference type="InterPro" id="IPR009014">
    <property type="entry name" value="Transketo_C/PFOR_II"/>
</dbReference>
<dbReference type="AlphaFoldDB" id="A0A833LYM1"/>
<sequence length="618" mass="67248">MQDSQTTRKTEKLLSATIRFSGDSGDGMQLVGSQFTQVTGMAGNDMMTFPDFPAEIRAPQGTTAGVSGFQIHFGSTHIYTPGEKVDVLVAMNPAALKANIKDLKTGGILIVNTDEFDDRNLKKVDYATSPLEDPELQQKYRVIPVPITESTRRTLANSGLSARDMDRCRNMFALGIAYWLFQRDPEPTVRWIESKFSKKPEVSQANVGVLMSGHSYAETIELFETRYEVHRAQFAPGTYRNITGNTAVALGLITGAHQAGLPALYAGYPITPASDILHELSRYKNFGVRTFQAEDEIAAMCAAIGASYGGTIGMTGSSGPGIALKSEAMNLAIMTELPVVIVDVQRAGPSTGLPTKTEQADLLQVMYGRNGESPMPVLAAATPSDGFTMAVEAVRIALEFMTPVILLTDGYIANGSEPWKLPDIEALPKIKNHLVSESTDRATFKAYSREEGTLARPWAPPGLAGFEHRIGGLEKNEAGNISYDGENHERMVKQRAEKVARIADAIPEQDVFPSAEGDVLVVGWGSTYGAIREAVERLRGEGHAISHAHIRYINPFPKNLESILKGFKKILVPEINTGQLAFILRGEFLVDARPCGRVTGRPLSVDELENTFREALKG</sequence>
<dbReference type="Gene3D" id="3.40.920.10">
    <property type="entry name" value="Pyruvate-ferredoxin oxidoreductase, PFOR, domain III"/>
    <property type="match status" value="1"/>
</dbReference>
<dbReference type="Pfam" id="PF17147">
    <property type="entry name" value="PFOR_II"/>
    <property type="match status" value="1"/>
</dbReference>
<evidence type="ECO:0000259" key="4">
    <source>
        <dbReference type="Pfam" id="PF17147"/>
    </source>
</evidence>
<dbReference type="Pfam" id="PF01855">
    <property type="entry name" value="POR_N"/>
    <property type="match status" value="1"/>
</dbReference>
<dbReference type="EMBL" id="WBUI01000010">
    <property type="protein sequence ID" value="KAB2932199.1"/>
    <property type="molecule type" value="Genomic_DNA"/>
</dbReference>
<dbReference type="PANTHER" id="PTHR32154:SF20">
    <property type="entry name" value="2-OXOGLUTARATE OXIDOREDUCTASE SUBUNIT KORA"/>
    <property type="match status" value="1"/>
</dbReference>
<feature type="domain" description="Pyruvate:ferredoxin oxidoreductase core" evidence="4">
    <location>
        <begin position="518"/>
        <end position="580"/>
    </location>
</feature>
<proteinExistence type="predicted"/>
<dbReference type="CDD" id="cd07034">
    <property type="entry name" value="TPP_PYR_PFOR_IOR-alpha_like"/>
    <property type="match status" value="1"/>
</dbReference>
<evidence type="ECO:0000313" key="6">
    <source>
        <dbReference type="Proteomes" id="UP000460298"/>
    </source>
</evidence>
<dbReference type="InterPro" id="IPR002880">
    <property type="entry name" value="Pyrv_Fd/Flavodoxin_OxRdtase_N"/>
</dbReference>
<evidence type="ECO:0000256" key="1">
    <source>
        <dbReference type="ARBA" id="ARBA00023002"/>
    </source>
</evidence>
<dbReference type="Gene3D" id="3.40.50.970">
    <property type="match status" value="1"/>
</dbReference>
<reference evidence="5 6" key="1">
    <citation type="submission" date="2019-10" db="EMBL/GenBank/DDBJ databases">
        <title>Extracellular Electron Transfer in a Candidatus Methanoperedens spp. Enrichment Culture.</title>
        <authorList>
            <person name="Berger S."/>
            <person name="Rangel Shaw D."/>
            <person name="Berben T."/>
            <person name="In 'T Zandt M."/>
            <person name="Frank J."/>
            <person name="Reimann J."/>
            <person name="Jetten M.S.M."/>
            <person name="Welte C.U."/>
        </authorList>
    </citation>
    <scope>NUCLEOTIDE SEQUENCE [LARGE SCALE GENOMIC DNA]</scope>
    <source>
        <strain evidence="5">SB12</strain>
    </source>
</reference>
<dbReference type="NCBIfam" id="TIGR03710">
    <property type="entry name" value="OAFO_sf"/>
    <property type="match status" value="1"/>
</dbReference>
<feature type="domain" description="Pyruvate flavodoxin/ferredoxin oxidoreductase pyrimidine binding" evidence="3">
    <location>
        <begin position="262"/>
        <end position="477"/>
    </location>
</feature>
<dbReference type="Gene3D" id="3.40.50.920">
    <property type="match status" value="1"/>
</dbReference>
<evidence type="ECO:0000313" key="5">
    <source>
        <dbReference type="EMBL" id="KAB2932199.1"/>
    </source>
</evidence>
<evidence type="ECO:0000259" key="2">
    <source>
        <dbReference type="Pfam" id="PF01558"/>
    </source>
</evidence>
<keyword evidence="1" id="KW-0560">Oxidoreductase</keyword>
<dbReference type="SUPFAM" id="SSF52922">
    <property type="entry name" value="TK C-terminal domain-like"/>
    <property type="match status" value="1"/>
</dbReference>
<dbReference type="InterPro" id="IPR019752">
    <property type="entry name" value="Pyrv/ketoisovalerate_OxRed_cat"/>
</dbReference>
<dbReference type="InterPro" id="IPR050722">
    <property type="entry name" value="Pyruvate:ferred/Flavod_OxRd"/>
</dbReference>
<dbReference type="Proteomes" id="UP000460298">
    <property type="component" value="Unassembled WGS sequence"/>
</dbReference>
<dbReference type="GO" id="GO:0006979">
    <property type="term" value="P:response to oxidative stress"/>
    <property type="evidence" value="ECO:0007669"/>
    <property type="project" value="TreeGrafter"/>
</dbReference>
<organism evidence="5 6">
    <name type="scientific">Leptonema illini</name>
    <dbReference type="NCBI Taxonomy" id="183"/>
    <lineage>
        <taxon>Bacteria</taxon>
        <taxon>Pseudomonadati</taxon>
        <taxon>Spirochaetota</taxon>
        <taxon>Spirochaetia</taxon>
        <taxon>Leptospirales</taxon>
        <taxon>Leptospiraceae</taxon>
        <taxon>Leptonema</taxon>
    </lineage>
</organism>
<dbReference type="SUPFAM" id="SSF53323">
    <property type="entry name" value="Pyruvate-ferredoxin oxidoreductase, PFOR, domain III"/>
    <property type="match status" value="1"/>
</dbReference>
<dbReference type="GO" id="GO:0016903">
    <property type="term" value="F:oxidoreductase activity, acting on the aldehyde or oxo group of donors"/>
    <property type="evidence" value="ECO:0007669"/>
    <property type="project" value="InterPro"/>
</dbReference>
<dbReference type="Pfam" id="PF01558">
    <property type="entry name" value="POR"/>
    <property type="match status" value="1"/>
</dbReference>
<gene>
    <name evidence="5" type="ORF">F9K24_11385</name>
</gene>
<dbReference type="PANTHER" id="PTHR32154">
    <property type="entry name" value="PYRUVATE-FLAVODOXIN OXIDOREDUCTASE-RELATED"/>
    <property type="match status" value="1"/>
</dbReference>
<comment type="caution">
    <text evidence="5">The sequence shown here is derived from an EMBL/GenBank/DDBJ whole genome shotgun (WGS) entry which is preliminary data.</text>
</comment>
<dbReference type="SUPFAM" id="SSF52518">
    <property type="entry name" value="Thiamin diphosphate-binding fold (THDP-binding)"/>
    <property type="match status" value="1"/>
</dbReference>
<dbReference type="InterPro" id="IPR022367">
    <property type="entry name" value="2-oxoacid/accept_OxRdtase_asu"/>
</dbReference>
<name>A0A833LYM1_9LEPT</name>
<evidence type="ECO:0000259" key="3">
    <source>
        <dbReference type="Pfam" id="PF01855"/>
    </source>
</evidence>
<dbReference type="FunFam" id="3.40.50.970:FF:000022">
    <property type="entry name" value="2-oxoglutarate ferredoxin oxidoreductase alpha subunit"/>
    <property type="match status" value="1"/>
</dbReference>
<accession>A0A833LYM1</accession>
<dbReference type="InterPro" id="IPR033412">
    <property type="entry name" value="PFOR_II"/>
</dbReference>
<dbReference type="InterPro" id="IPR029061">
    <property type="entry name" value="THDP-binding"/>
</dbReference>